<dbReference type="GO" id="GO:0030246">
    <property type="term" value="F:carbohydrate binding"/>
    <property type="evidence" value="ECO:0007669"/>
    <property type="project" value="UniProtKB-ARBA"/>
</dbReference>
<dbReference type="PANTHER" id="PTHR46847:SF2">
    <property type="entry name" value="ABC TRANSPORTER SUGAR-BINDING PROTEIN"/>
    <property type="match status" value="1"/>
</dbReference>
<protein>
    <submittedName>
        <fullName evidence="6">Ribose transport system substrate-binding protein</fullName>
    </submittedName>
</protein>
<evidence type="ECO:0000313" key="6">
    <source>
        <dbReference type="EMBL" id="MBB5221544.1"/>
    </source>
</evidence>
<dbReference type="SUPFAM" id="SSF53822">
    <property type="entry name" value="Periplasmic binding protein-like I"/>
    <property type="match status" value="1"/>
</dbReference>
<feature type="domain" description="Periplasmic binding protein" evidence="5">
    <location>
        <begin position="30"/>
        <end position="283"/>
    </location>
</feature>
<evidence type="ECO:0000313" key="7">
    <source>
        <dbReference type="Proteomes" id="UP000549457"/>
    </source>
</evidence>
<dbReference type="InterPro" id="IPR028082">
    <property type="entry name" value="Peripla_BP_I"/>
</dbReference>
<feature type="chain" id="PRO_5032646506" evidence="4">
    <location>
        <begin position="25"/>
        <end position="313"/>
    </location>
</feature>
<keyword evidence="3 4" id="KW-0732">Signal</keyword>
<dbReference type="CDD" id="cd06321">
    <property type="entry name" value="PBP1_ABC_sugar_binding-like"/>
    <property type="match status" value="1"/>
</dbReference>
<comment type="subcellular location">
    <subcellularLocation>
        <location evidence="1">Cell envelope</location>
    </subcellularLocation>
</comment>
<evidence type="ECO:0000256" key="4">
    <source>
        <dbReference type="SAM" id="SignalP"/>
    </source>
</evidence>
<dbReference type="InterPro" id="IPR025997">
    <property type="entry name" value="SBP_2_dom"/>
</dbReference>
<dbReference type="Gene3D" id="3.40.50.2300">
    <property type="match status" value="2"/>
</dbReference>
<dbReference type="RefSeq" id="WP_184147895.1">
    <property type="nucleotide sequence ID" value="NZ_JACHFM010000001.1"/>
</dbReference>
<sequence length="313" mass="31997">MKPATLLGAAMVLCLAAGAASAQAKLERAGITVGTLGNPFFQPLIKGAEDGLKTGNPDVEVTAVGADYDLNKQASQIDSFIAAGVQIIMLNAVDVVAIKPFVEKAKAAGIVVAAMDVSAEGSDLTVMTNNVQAGELACSDLAERLGGKGDVVIINGPPVSSIIDRVKGCKDAFAKHPDIKILSDDQDGKASREGGLAVMQSLLTRYEHIDAVFGANDPTAIGAELAAKQLGRSEMIIAGVDGSPDFVEGLKTAGTLLVSSSSQDPYGMAKEAAEKAVALLGGTKPDPQVTLLDTTLVTKENAANHVAWSTGGN</sequence>
<reference evidence="6 7" key="1">
    <citation type="submission" date="2020-08" db="EMBL/GenBank/DDBJ databases">
        <title>Genomic Encyclopedia of Type Strains, Phase IV (KMG-IV): sequencing the most valuable type-strain genomes for metagenomic binning, comparative biology and taxonomic classification.</title>
        <authorList>
            <person name="Goeker M."/>
        </authorList>
    </citation>
    <scope>NUCLEOTIDE SEQUENCE [LARGE SCALE GENOMIC DNA]</scope>
    <source>
        <strain evidence="6 7">DSM 101730</strain>
    </source>
</reference>
<comment type="caution">
    <text evidence="6">The sequence shown here is derived from an EMBL/GenBank/DDBJ whole genome shotgun (WGS) entry which is preliminary data.</text>
</comment>
<accession>A0A840SKP3</accession>
<dbReference type="AlphaFoldDB" id="A0A840SKP3"/>
<dbReference type="GO" id="GO:0030313">
    <property type="term" value="C:cell envelope"/>
    <property type="evidence" value="ECO:0007669"/>
    <property type="project" value="UniProtKB-SubCell"/>
</dbReference>
<evidence type="ECO:0000256" key="1">
    <source>
        <dbReference type="ARBA" id="ARBA00004196"/>
    </source>
</evidence>
<dbReference type="Proteomes" id="UP000549457">
    <property type="component" value="Unassembled WGS sequence"/>
</dbReference>
<evidence type="ECO:0000256" key="3">
    <source>
        <dbReference type="ARBA" id="ARBA00022729"/>
    </source>
</evidence>
<proteinExistence type="inferred from homology"/>
<feature type="signal peptide" evidence="4">
    <location>
        <begin position="1"/>
        <end position="24"/>
    </location>
</feature>
<evidence type="ECO:0000259" key="5">
    <source>
        <dbReference type="Pfam" id="PF13407"/>
    </source>
</evidence>
<dbReference type="PANTHER" id="PTHR46847">
    <property type="entry name" value="D-ALLOSE-BINDING PERIPLASMIC PROTEIN-RELATED"/>
    <property type="match status" value="1"/>
</dbReference>
<comment type="similarity">
    <text evidence="2">Belongs to the bacterial solute-binding protein 2 family.</text>
</comment>
<gene>
    <name evidence="6" type="ORF">HNP73_001465</name>
</gene>
<evidence type="ECO:0000256" key="2">
    <source>
        <dbReference type="ARBA" id="ARBA00007639"/>
    </source>
</evidence>
<dbReference type="Pfam" id="PF13407">
    <property type="entry name" value="Peripla_BP_4"/>
    <property type="match status" value="1"/>
</dbReference>
<name>A0A840SKP3_9RHOB</name>
<organism evidence="6 7">
    <name type="scientific">Amaricoccus macauensis</name>
    <dbReference type="NCBI Taxonomy" id="57001"/>
    <lineage>
        <taxon>Bacteria</taxon>
        <taxon>Pseudomonadati</taxon>
        <taxon>Pseudomonadota</taxon>
        <taxon>Alphaproteobacteria</taxon>
        <taxon>Rhodobacterales</taxon>
        <taxon>Paracoccaceae</taxon>
        <taxon>Amaricoccus</taxon>
    </lineage>
</organism>
<dbReference type="EMBL" id="JACHFM010000001">
    <property type="protein sequence ID" value="MBB5221544.1"/>
    <property type="molecule type" value="Genomic_DNA"/>
</dbReference>
<keyword evidence="7" id="KW-1185">Reference proteome</keyword>